<evidence type="ECO:0000256" key="1">
    <source>
        <dbReference type="SAM" id="MobiDB-lite"/>
    </source>
</evidence>
<keyword evidence="3" id="KW-1185">Reference proteome</keyword>
<dbReference type="EMBL" id="JAESVD010000004">
    <property type="protein sequence ID" value="MBL4913382.1"/>
    <property type="molecule type" value="Genomic_DNA"/>
</dbReference>
<feature type="region of interest" description="Disordered" evidence="1">
    <location>
        <begin position="308"/>
        <end position="336"/>
    </location>
</feature>
<proteinExistence type="predicted"/>
<reference evidence="2 3" key="1">
    <citation type="submission" date="2021-01" db="EMBL/GenBank/DDBJ databases">
        <title>Genome sequence of Shewanella schlegeliana JCM 11561.</title>
        <authorList>
            <person name="Zhang H."/>
            <person name="Li C."/>
        </authorList>
    </citation>
    <scope>NUCLEOTIDE SEQUENCE [LARGE SCALE GENOMIC DNA]</scope>
    <source>
        <strain evidence="2 3">JCM 11561</strain>
    </source>
</reference>
<gene>
    <name evidence="2" type="ORF">JMA39_09535</name>
</gene>
<accession>A0ABS1T0M1</accession>
<dbReference type="Proteomes" id="UP000604898">
    <property type="component" value="Unassembled WGS sequence"/>
</dbReference>
<comment type="caution">
    <text evidence="2">The sequence shown here is derived from an EMBL/GenBank/DDBJ whole genome shotgun (WGS) entry which is preliminary data.</text>
</comment>
<organism evidence="2 3">
    <name type="scientific">Shewanella schlegeliana</name>
    <dbReference type="NCBI Taxonomy" id="190308"/>
    <lineage>
        <taxon>Bacteria</taxon>
        <taxon>Pseudomonadati</taxon>
        <taxon>Pseudomonadota</taxon>
        <taxon>Gammaproteobacteria</taxon>
        <taxon>Alteromonadales</taxon>
        <taxon>Shewanellaceae</taxon>
        <taxon>Shewanella</taxon>
    </lineage>
</organism>
<evidence type="ECO:0000313" key="2">
    <source>
        <dbReference type="EMBL" id="MBL4913382.1"/>
    </source>
</evidence>
<feature type="compositionally biased region" description="Polar residues" evidence="1">
    <location>
        <begin position="319"/>
        <end position="336"/>
    </location>
</feature>
<name>A0ABS1T0M1_9GAMM</name>
<evidence type="ECO:0000313" key="3">
    <source>
        <dbReference type="Proteomes" id="UP000604898"/>
    </source>
</evidence>
<sequence length="336" mass="38301">MNLMNKPLIVFTTLLLAIISSANSYALGSLKKDSLEQKLYEQQKDQQQDCRLNQLDSVLDYDAALVTRKYGLNLSTDNSVCWVLPHNKEQALLSYFQYYQSNQEGYPSYLWRVILVNRYSNKVEARYTGVMQENSAIKVHSDTNSIVHGEYALNDNTPALGLILDLVNYDNSPQSQQHGDYQAFKTNRFMTLFVQQGHKLRPVLKHLPLDYEIEGTDMQGSNGGVYLHYGVQGKIEVLATSSHGYHDLKLMTQGQQYRTDGEYDQVEPIHFSSELKFDGTRYPVITERLPAPEFWQINQTGVNFLSESNVQNENRDESPQQTPNPASNPAENQDAN</sequence>
<evidence type="ECO:0008006" key="4">
    <source>
        <dbReference type="Google" id="ProtNLM"/>
    </source>
</evidence>
<protein>
    <recommendedName>
        <fullName evidence="4">DUF1571 domain-containing protein</fullName>
    </recommendedName>
</protein>